<evidence type="ECO:0000256" key="2">
    <source>
        <dbReference type="SAM" id="SignalP"/>
    </source>
</evidence>
<evidence type="ECO:0000256" key="1">
    <source>
        <dbReference type="SAM" id="MobiDB-lite"/>
    </source>
</evidence>
<sequence>MKPPLLACFLFLLASARTARGLRTHNVGDRVDGGGGVIDRGGAATDRNGGSRGDADGGGDDGRGARDGSGDDGNGDDGRGAHERGNADGGDDRGIGNADGGDSRGIGNADGGGPAGEANQSNRANLCSCDFTERLNFIPQEKTKVVCNLNPHHGEEVKIWVNKEYEVSCFENSRVYCPLKDYIMNNTNIVTFSPKLKYSINDVVHRDREVKEYHLQIDREASDILFFCTIKPKQVSELLEGEVKINLKREVGEQYSVASEDGTHVCDFSKGNLNISPSAGFNYKHDRSVSCIYLVIPNKLFLIKLPKLNIVTEQLLPNLVNCLSEYSFINFNLKHVEESDDSISLHLSFGDFKKNFNVSCAFDLSEYAVEPCSLGKKGIVTFYFNA</sequence>
<feature type="chain" id="PRO_5005322256" evidence="2">
    <location>
        <begin position="22"/>
        <end position="386"/>
    </location>
</feature>
<dbReference type="AlphaFoldDB" id="A0A0J9S5V0"/>
<feature type="signal peptide" evidence="2">
    <location>
        <begin position="1"/>
        <end position="21"/>
    </location>
</feature>
<evidence type="ECO:0000313" key="3">
    <source>
        <dbReference type="EMBL" id="KMZ78154.1"/>
    </source>
</evidence>
<dbReference type="OrthoDB" id="368814at2759"/>
<dbReference type="EMBL" id="KQ234375">
    <property type="protein sequence ID" value="KMZ78154.1"/>
    <property type="molecule type" value="Genomic_DNA"/>
</dbReference>
<dbReference type="Proteomes" id="UP000053562">
    <property type="component" value="Unassembled WGS sequence"/>
</dbReference>
<feature type="compositionally biased region" description="Basic and acidic residues" evidence="1">
    <location>
        <begin position="60"/>
        <end position="69"/>
    </location>
</feature>
<protein>
    <submittedName>
        <fullName evidence="3">Uncharacterized protein</fullName>
    </submittedName>
</protein>
<name>A0A0J9S5V0_PLAVI</name>
<gene>
    <name evidence="3" type="ORF">PVIIG_04928</name>
</gene>
<evidence type="ECO:0000313" key="4">
    <source>
        <dbReference type="Proteomes" id="UP000053562"/>
    </source>
</evidence>
<organism evidence="3 4">
    <name type="scientific">Plasmodium vivax India VII</name>
    <dbReference type="NCBI Taxonomy" id="1077284"/>
    <lineage>
        <taxon>Eukaryota</taxon>
        <taxon>Sar</taxon>
        <taxon>Alveolata</taxon>
        <taxon>Apicomplexa</taxon>
        <taxon>Aconoidasida</taxon>
        <taxon>Haemosporida</taxon>
        <taxon>Plasmodiidae</taxon>
        <taxon>Plasmodium</taxon>
        <taxon>Plasmodium (Plasmodium)</taxon>
    </lineage>
</organism>
<keyword evidence="2" id="KW-0732">Signal</keyword>
<feature type="compositionally biased region" description="Basic and acidic residues" evidence="1">
    <location>
        <begin position="76"/>
        <end position="94"/>
    </location>
</feature>
<reference evidence="3 4" key="1">
    <citation type="submission" date="2011-08" db="EMBL/GenBank/DDBJ databases">
        <title>The Genome Sequence of Plasmodium vivax India VII.</title>
        <authorList>
            <consortium name="The Broad Institute Genome Sequencing Platform"/>
            <consortium name="The Broad Institute Genome Sequencing Center for Infectious Disease"/>
            <person name="Neafsey D."/>
            <person name="Carlton J."/>
            <person name="Barnwell J."/>
            <person name="Collins W."/>
            <person name="Escalante A."/>
            <person name="Mullikin J."/>
            <person name="Saul A."/>
            <person name="Guigo R."/>
            <person name="Camara F."/>
            <person name="Young S.K."/>
            <person name="Zeng Q."/>
            <person name="Gargeya S."/>
            <person name="Fitzgerald M."/>
            <person name="Haas B."/>
            <person name="Abouelleil A."/>
            <person name="Alvarado L."/>
            <person name="Arachchi H.M."/>
            <person name="Berlin A."/>
            <person name="Brown A."/>
            <person name="Chapman S.B."/>
            <person name="Chen Z."/>
            <person name="Dunbar C."/>
            <person name="Freedman E."/>
            <person name="Gearin G."/>
            <person name="Gellesch M."/>
            <person name="Goldberg J."/>
            <person name="Griggs A."/>
            <person name="Gujja S."/>
            <person name="Heiman D."/>
            <person name="Howarth C."/>
            <person name="Larson L."/>
            <person name="Lui A."/>
            <person name="MacDonald P.J.P."/>
            <person name="Montmayeur A."/>
            <person name="Murphy C."/>
            <person name="Neiman D."/>
            <person name="Pearson M."/>
            <person name="Priest M."/>
            <person name="Roberts A."/>
            <person name="Saif S."/>
            <person name="Shea T."/>
            <person name="Shenoy N."/>
            <person name="Sisk P."/>
            <person name="Stolte C."/>
            <person name="Sykes S."/>
            <person name="Wortman J."/>
            <person name="Nusbaum C."/>
            <person name="Birren B."/>
        </authorList>
    </citation>
    <scope>NUCLEOTIDE SEQUENCE [LARGE SCALE GENOMIC DNA]</scope>
    <source>
        <strain evidence="3 4">India VII</strain>
    </source>
</reference>
<accession>A0A0J9S5V0</accession>
<feature type="region of interest" description="Disordered" evidence="1">
    <location>
        <begin position="25"/>
        <end position="120"/>
    </location>
</feature>
<proteinExistence type="predicted"/>